<proteinExistence type="predicted"/>
<organism evidence="1 2">
    <name type="scientific">Escherichia phage A5-4</name>
    <dbReference type="NCBI Taxonomy" id="2996162"/>
    <lineage>
        <taxon>Viruses</taxon>
        <taxon>Duplodnaviria</taxon>
        <taxon>Heunggongvirae</taxon>
        <taxon>Uroviricota</taxon>
        <taxon>Caudoviricetes</taxon>
        <taxon>Vequintavirinae</taxon>
    </lineage>
</organism>
<gene>
    <name evidence="1" type="ORF">A54_48</name>
</gene>
<accession>A0AAE9TI37</accession>
<evidence type="ECO:0000313" key="1">
    <source>
        <dbReference type="EMBL" id="UZZ64288.1"/>
    </source>
</evidence>
<protein>
    <submittedName>
        <fullName evidence="1">Uncharacterized protein</fullName>
    </submittedName>
</protein>
<dbReference type="EMBL" id="OP744025">
    <property type="protein sequence ID" value="UZZ64288.1"/>
    <property type="molecule type" value="Genomic_DNA"/>
</dbReference>
<evidence type="ECO:0000313" key="2">
    <source>
        <dbReference type="Proteomes" id="UP001236076"/>
    </source>
</evidence>
<dbReference type="Proteomes" id="UP001236076">
    <property type="component" value="Segment"/>
</dbReference>
<keyword evidence="2" id="KW-1185">Reference proteome</keyword>
<sequence>MKKVLSIEPFTTTYFDDLERHGDYGVQDADGWKEFPEETKGDITKLGCKINGSEPKGVYTMFSFLEAMNPMYKGDRQFGFSFASFLTCSCGHGGCAGYHDNVVIRRKKNTVMVMGKKEDGYDEGVVLTGESVVYFDKKQWDGVLEHYLKLFKENPDGVFEDAGFMFTGRWGTKNFSK</sequence>
<reference evidence="1 2" key="1">
    <citation type="submission" date="2022-10" db="EMBL/GenBank/DDBJ databases">
        <authorList>
            <person name="Cortes-Martin A."/>
            <person name="Buttimer C.T.H."/>
            <person name="Hill C."/>
        </authorList>
    </citation>
    <scope>NUCLEOTIDE SEQUENCE [LARGE SCALE GENOMIC DNA]</scope>
</reference>
<name>A0AAE9TI37_9CAUD</name>